<dbReference type="SMART" id="SM00421">
    <property type="entry name" value="HTH_LUXR"/>
    <property type="match status" value="1"/>
</dbReference>
<dbReference type="InterPro" id="IPR036388">
    <property type="entry name" value="WH-like_DNA-bd_sf"/>
</dbReference>
<accession>A0A4R6DLT6</accession>
<dbReference type="GO" id="GO:0006355">
    <property type="term" value="P:regulation of DNA-templated transcription"/>
    <property type="evidence" value="ECO:0007669"/>
    <property type="project" value="InterPro"/>
</dbReference>
<feature type="modified residue" description="4-aspartylphosphate" evidence="5">
    <location>
        <position position="83"/>
    </location>
</feature>
<dbReference type="InterPro" id="IPR016032">
    <property type="entry name" value="Sig_transdc_resp-reg_C-effctor"/>
</dbReference>
<name>A0A4R6DLT6_9MICO</name>
<dbReference type="PANTHER" id="PTHR44688:SF16">
    <property type="entry name" value="DNA-BINDING TRANSCRIPTIONAL ACTIVATOR DEVR_DOSR"/>
    <property type="match status" value="1"/>
</dbReference>
<dbReference type="PRINTS" id="PR00038">
    <property type="entry name" value="HTHLUXR"/>
</dbReference>
<keyword evidence="1 5" id="KW-0597">Phosphoprotein</keyword>
<feature type="domain" description="Response regulatory" evidence="7">
    <location>
        <begin position="32"/>
        <end position="148"/>
    </location>
</feature>
<organism evidence="8 9">
    <name type="scientific">Curtobacterium flaccumfaciens</name>
    <dbReference type="NCBI Taxonomy" id="2035"/>
    <lineage>
        <taxon>Bacteria</taxon>
        <taxon>Bacillati</taxon>
        <taxon>Actinomycetota</taxon>
        <taxon>Actinomycetes</taxon>
        <taxon>Micrococcales</taxon>
        <taxon>Microbacteriaceae</taxon>
        <taxon>Curtobacterium</taxon>
    </lineage>
</organism>
<dbReference type="PROSITE" id="PS50110">
    <property type="entry name" value="RESPONSE_REGULATORY"/>
    <property type="match status" value="1"/>
</dbReference>
<dbReference type="CDD" id="cd06170">
    <property type="entry name" value="LuxR_C_like"/>
    <property type="match status" value="1"/>
</dbReference>
<comment type="caution">
    <text evidence="8">The sequence shown here is derived from an EMBL/GenBank/DDBJ whole genome shotgun (WGS) entry which is preliminary data.</text>
</comment>
<dbReference type="AlphaFoldDB" id="A0A4R6DLT6"/>
<dbReference type="GO" id="GO:0000160">
    <property type="term" value="P:phosphorelay signal transduction system"/>
    <property type="evidence" value="ECO:0007669"/>
    <property type="project" value="InterPro"/>
</dbReference>
<dbReference type="PANTHER" id="PTHR44688">
    <property type="entry name" value="DNA-BINDING TRANSCRIPTIONAL ACTIVATOR DEVR_DOSR"/>
    <property type="match status" value="1"/>
</dbReference>
<feature type="domain" description="HTH luxR-type" evidence="6">
    <location>
        <begin position="164"/>
        <end position="229"/>
    </location>
</feature>
<evidence type="ECO:0000259" key="6">
    <source>
        <dbReference type="PROSITE" id="PS50043"/>
    </source>
</evidence>
<protein>
    <submittedName>
        <fullName evidence="8">LuxR family two component transcriptional regulator</fullName>
    </submittedName>
</protein>
<dbReference type="InterPro" id="IPR011006">
    <property type="entry name" value="CheY-like_superfamily"/>
</dbReference>
<dbReference type="CDD" id="cd17535">
    <property type="entry name" value="REC_NarL-like"/>
    <property type="match status" value="1"/>
</dbReference>
<dbReference type="EMBL" id="SNVW01000002">
    <property type="protein sequence ID" value="TDN45770.1"/>
    <property type="molecule type" value="Genomic_DNA"/>
</dbReference>
<evidence type="ECO:0000256" key="1">
    <source>
        <dbReference type="ARBA" id="ARBA00022553"/>
    </source>
</evidence>
<evidence type="ECO:0000256" key="3">
    <source>
        <dbReference type="ARBA" id="ARBA00023125"/>
    </source>
</evidence>
<keyword evidence="4" id="KW-0804">Transcription</keyword>
<dbReference type="Pfam" id="PF00196">
    <property type="entry name" value="GerE"/>
    <property type="match status" value="1"/>
</dbReference>
<evidence type="ECO:0000256" key="4">
    <source>
        <dbReference type="ARBA" id="ARBA00023163"/>
    </source>
</evidence>
<dbReference type="Pfam" id="PF00072">
    <property type="entry name" value="Response_reg"/>
    <property type="match status" value="1"/>
</dbReference>
<evidence type="ECO:0000256" key="2">
    <source>
        <dbReference type="ARBA" id="ARBA00023015"/>
    </source>
</evidence>
<dbReference type="PROSITE" id="PS50043">
    <property type="entry name" value="HTH_LUXR_2"/>
    <property type="match status" value="1"/>
</dbReference>
<keyword evidence="3" id="KW-0238">DNA-binding</keyword>
<evidence type="ECO:0000313" key="9">
    <source>
        <dbReference type="Proteomes" id="UP000295764"/>
    </source>
</evidence>
<dbReference type="STRING" id="2035.RU06_08475"/>
<evidence type="ECO:0000313" key="8">
    <source>
        <dbReference type="EMBL" id="TDN45770.1"/>
    </source>
</evidence>
<dbReference type="SUPFAM" id="SSF46894">
    <property type="entry name" value="C-terminal effector domain of the bipartite response regulators"/>
    <property type="match status" value="1"/>
</dbReference>
<keyword evidence="2" id="KW-0805">Transcription regulation</keyword>
<dbReference type="RefSeq" id="WP_133518727.1">
    <property type="nucleotide sequence ID" value="NZ_SNVW01000002.1"/>
</dbReference>
<gene>
    <name evidence="8" type="ORF">EDF64_102181</name>
</gene>
<dbReference type="InterPro" id="IPR000792">
    <property type="entry name" value="Tscrpt_reg_LuxR_C"/>
</dbReference>
<dbReference type="Gene3D" id="1.10.10.10">
    <property type="entry name" value="Winged helix-like DNA-binding domain superfamily/Winged helix DNA-binding domain"/>
    <property type="match status" value="1"/>
</dbReference>
<sequence length="232" mass="24227">MTTDSATAGTTAGATVQATGATGAARVTTVTHVAIVDDHRLFREGLATILSAVPTIRVVAHGERPSDVLDSPEAAAIDVLLLDVELDGPPARTTIATVRRNHPGLAVVVLTMHRDAVLRRALLDAGAVDFVTKDTPSRELVDRIVRATSADAAPVTFPIDLVTEARAGTPLSDRELEVLRLVAAARSNAEIATDLGLAIGTVKRHVYNVFRKLDVGSRVAAVAAATRLGLLA</sequence>
<evidence type="ECO:0000256" key="5">
    <source>
        <dbReference type="PROSITE-ProRule" id="PRU00169"/>
    </source>
</evidence>
<dbReference type="GO" id="GO:0003677">
    <property type="term" value="F:DNA binding"/>
    <property type="evidence" value="ECO:0007669"/>
    <property type="project" value="UniProtKB-KW"/>
</dbReference>
<dbReference type="InterPro" id="IPR058245">
    <property type="entry name" value="NreC/VraR/RcsB-like_REC"/>
</dbReference>
<proteinExistence type="predicted"/>
<evidence type="ECO:0000259" key="7">
    <source>
        <dbReference type="PROSITE" id="PS50110"/>
    </source>
</evidence>
<dbReference type="Proteomes" id="UP000295764">
    <property type="component" value="Unassembled WGS sequence"/>
</dbReference>
<reference evidence="8 9" key="1">
    <citation type="submission" date="2019-03" db="EMBL/GenBank/DDBJ databases">
        <title>Genomic analyses of the natural microbiome of Caenorhabditis elegans.</title>
        <authorList>
            <person name="Samuel B."/>
        </authorList>
    </citation>
    <scope>NUCLEOTIDE SEQUENCE [LARGE SCALE GENOMIC DNA]</scope>
    <source>
        <strain evidence="8 9">JUb65</strain>
    </source>
</reference>
<dbReference type="InterPro" id="IPR001789">
    <property type="entry name" value="Sig_transdc_resp-reg_receiver"/>
</dbReference>
<dbReference type="SMART" id="SM00448">
    <property type="entry name" value="REC"/>
    <property type="match status" value="1"/>
</dbReference>
<dbReference type="SUPFAM" id="SSF52172">
    <property type="entry name" value="CheY-like"/>
    <property type="match status" value="1"/>
</dbReference>
<dbReference type="OrthoDB" id="9808843at2"/>
<dbReference type="Gene3D" id="3.40.50.2300">
    <property type="match status" value="1"/>
</dbReference>